<dbReference type="Proteomes" id="UP000199647">
    <property type="component" value="Unassembled WGS sequence"/>
</dbReference>
<reference evidence="2 3" key="1">
    <citation type="submission" date="2016-10" db="EMBL/GenBank/DDBJ databases">
        <authorList>
            <person name="de Groot N.N."/>
        </authorList>
    </citation>
    <scope>NUCLEOTIDE SEQUENCE [LARGE SCALE GENOMIC DNA]</scope>
    <source>
        <strain evidence="2 3">A52C2</strain>
    </source>
</reference>
<dbReference type="AlphaFoldDB" id="A0A1H9JNA9"/>
<proteinExistence type="predicted"/>
<keyword evidence="1" id="KW-0472">Membrane</keyword>
<keyword evidence="1" id="KW-1133">Transmembrane helix</keyword>
<evidence type="ECO:0000313" key="3">
    <source>
        <dbReference type="Proteomes" id="UP000199647"/>
    </source>
</evidence>
<feature type="transmembrane region" description="Helical" evidence="1">
    <location>
        <begin position="84"/>
        <end position="103"/>
    </location>
</feature>
<keyword evidence="1" id="KW-0812">Transmembrane</keyword>
<accession>A0A1H9JNA9</accession>
<dbReference type="RefSeq" id="WP_092496961.1">
    <property type="nucleotide sequence ID" value="NZ_FOFG01000008.1"/>
</dbReference>
<sequence>MQTPAQILERLKPLSSIEGYDTVDRFLRDPGTYLEESKSDGRVTVKMVDHAWGTRLQIARKKGLRPLPGCEHLVQSLARLPDAMILKVVILLGTSMIGAVWFIEENQEPVGFVVGELTTL</sequence>
<gene>
    <name evidence="2" type="ORF">SAMN05216548_108197</name>
</gene>
<organism evidence="2 3">
    <name type="scientific">Faunimonas pinastri</name>
    <dbReference type="NCBI Taxonomy" id="1855383"/>
    <lineage>
        <taxon>Bacteria</taxon>
        <taxon>Pseudomonadati</taxon>
        <taxon>Pseudomonadota</taxon>
        <taxon>Alphaproteobacteria</taxon>
        <taxon>Hyphomicrobiales</taxon>
        <taxon>Afifellaceae</taxon>
        <taxon>Faunimonas</taxon>
    </lineage>
</organism>
<protein>
    <submittedName>
        <fullName evidence="2">Uncharacterized protein</fullName>
    </submittedName>
</protein>
<evidence type="ECO:0000313" key="2">
    <source>
        <dbReference type="EMBL" id="SEQ88411.1"/>
    </source>
</evidence>
<keyword evidence="3" id="KW-1185">Reference proteome</keyword>
<dbReference type="EMBL" id="FOFG01000008">
    <property type="protein sequence ID" value="SEQ88411.1"/>
    <property type="molecule type" value="Genomic_DNA"/>
</dbReference>
<name>A0A1H9JNA9_9HYPH</name>
<evidence type="ECO:0000256" key="1">
    <source>
        <dbReference type="SAM" id="Phobius"/>
    </source>
</evidence>